<keyword evidence="4" id="KW-1185">Reference proteome</keyword>
<feature type="region of interest" description="Disordered" evidence="1">
    <location>
        <begin position="1"/>
        <end position="26"/>
    </location>
</feature>
<sequence length="452" mass="50005">MKSPKKKKRVRDSRRVDKDVAGDEKNEERRVLNWLIEAFSSASLDEAALAYREAKGDANKAAGILGGLLDKGEDPPTSSSSSSSSCSVSSSSESFFTSDVAQNPIRAKGFRENKQKRVVASAGTVSTVLGKDYLMSFSKKGSPKSKGLMNVPARKDDAEQFLCSMLGDSCELSMAVVRDVLCQCGYDVEKALEALLDLSASPYEQFKMGGCGNYSENDKQDRRLLTEYSDSVDDFVGKYQLTDVTSDSTSHSSENELQEILQCAGYNRRKYAEVLSSKENSLSRPRITKSAIPQKVLEYLFNIRESSEHEPSSMNWRNVVKKMESLGQGLDFRLAGTGESQQNTEHAKGDEYRVLRKSAKQHWESMKSCYEKAATAYSKGNRGYAAHLSDQNKTIENVITIDFHGQHVKQAMRLLKAVQFLRVITGCGRHGVGKGKLNKRTPAPEAAVEFVT</sequence>
<protein>
    <recommendedName>
        <fullName evidence="2">DUF1771 domain-containing protein</fullName>
    </recommendedName>
</protein>
<gene>
    <name evidence="3" type="ORF">HHK36_032410</name>
</gene>
<dbReference type="AlphaFoldDB" id="A0A835CX80"/>
<feature type="region of interest" description="Disordered" evidence="1">
    <location>
        <begin position="67"/>
        <end position="91"/>
    </location>
</feature>
<feature type="domain" description="DUF1771" evidence="2">
    <location>
        <begin position="351"/>
        <end position="417"/>
    </location>
</feature>
<comment type="caution">
    <text evidence="3">The sequence shown here is derived from an EMBL/GenBank/DDBJ whole genome shotgun (WGS) entry which is preliminary data.</text>
</comment>
<evidence type="ECO:0000256" key="1">
    <source>
        <dbReference type="SAM" id="MobiDB-lite"/>
    </source>
</evidence>
<dbReference type="PANTHER" id="PTHR47676">
    <property type="entry name" value="OS01G0225100 PROTEIN"/>
    <property type="match status" value="1"/>
</dbReference>
<dbReference type="Pfam" id="PF08590">
    <property type="entry name" value="DUF1771"/>
    <property type="match status" value="1"/>
</dbReference>
<dbReference type="EMBL" id="JABCRI010000658">
    <property type="protein sequence ID" value="KAF8369566.1"/>
    <property type="molecule type" value="Genomic_DNA"/>
</dbReference>
<feature type="compositionally biased region" description="Basic and acidic residues" evidence="1">
    <location>
        <begin position="13"/>
        <end position="26"/>
    </location>
</feature>
<evidence type="ECO:0000313" key="3">
    <source>
        <dbReference type="EMBL" id="KAF8369566.1"/>
    </source>
</evidence>
<dbReference type="InterPro" id="IPR056254">
    <property type="entry name" value="At5g58720/SDE5-like_UBA-like"/>
</dbReference>
<dbReference type="InterPro" id="IPR013899">
    <property type="entry name" value="DUF1771"/>
</dbReference>
<dbReference type="OrthoDB" id="3231855at2759"/>
<organism evidence="3 4">
    <name type="scientific">Tetracentron sinense</name>
    <name type="common">Spur-leaf</name>
    <dbReference type="NCBI Taxonomy" id="13715"/>
    <lineage>
        <taxon>Eukaryota</taxon>
        <taxon>Viridiplantae</taxon>
        <taxon>Streptophyta</taxon>
        <taxon>Embryophyta</taxon>
        <taxon>Tracheophyta</taxon>
        <taxon>Spermatophyta</taxon>
        <taxon>Magnoliopsida</taxon>
        <taxon>Trochodendrales</taxon>
        <taxon>Trochodendraceae</taxon>
        <taxon>Tetracentron</taxon>
    </lineage>
</organism>
<dbReference type="Pfam" id="PF24767">
    <property type="entry name" value="UBA_At5g58720"/>
    <property type="match status" value="1"/>
</dbReference>
<dbReference type="SUPFAM" id="SSF160443">
    <property type="entry name" value="SMR domain-like"/>
    <property type="match status" value="1"/>
</dbReference>
<name>A0A835CX80_TETSI</name>
<dbReference type="OMA" id="QHINDEG"/>
<evidence type="ECO:0000259" key="2">
    <source>
        <dbReference type="SMART" id="SM01162"/>
    </source>
</evidence>
<proteinExistence type="predicted"/>
<dbReference type="InterPro" id="IPR036063">
    <property type="entry name" value="Smr_dom_sf"/>
</dbReference>
<feature type="compositionally biased region" description="Basic residues" evidence="1">
    <location>
        <begin position="1"/>
        <end position="12"/>
    </location>
</feature>
<feature type="compositionally biased region" description="Low complexity" evidence="1">
    <location>
        <begin position="78"/>
        <end position="91"/>
    </location>
</feature>
<evidence type="ECO:0000313" key="4">
    <source>
        <dbReference type="Proteomes" id="UP000655225"/>
    </source>
</evidence>
<accession>A0A835CX80</accession>
<dbReference type="SMART" id="SM01162">
    <property type="entry name" value="DUF1771"/>
    <property type="match status" value="1"/>
</dbReference>
<dbReference type="InterPro" id="IPR055319">
    <property type="entry name" value="At5g58720-like"/>
</dbReference>
<dbReference type="PANTHER" id="PTHR47676:SF1">
    <property type="entry name" value="SMR DOMAIN-CONTAINING PROTEIN"/>
    <property type="match status" value="1"/>
</dbReference>
<reference evidence="3 4" key="1">
    <citation type="submission" date="2020-04" db="EMBL/GenBank/DDBJ databases">
        <title>Plant Genome Project.</title>
        <authorList>
            <person name="Zhang R.-G."/>
        </authorList>
    </citation>
    <scope>NUCLEOTIDE SEQUENCE [LARGE SCALE GENOMIC DNA]</scope>
    <source>
        <strain evidence="3">YNK0</strain>
        <tissue evidence="3">Leaf</tissue>
    </source>
</reference>
<dbReference type="Proteomes" id="UP000655225">
    <property type="component" value="Unassembled WGS sequence"/>
</dbReference>